<sequence length="356" mass="41639">MLTSWNYKLSLLIIETLYANQSTDILTDKEKLVAKQLFISILRILDAIPEYTDFLGKVVELVIIAGSEKCKLLSRTLLDHKEWPLWFDALVQLLAEPLERIWIRFKELKNQRLEEDESFHDYELVDKLNENPTNILINYTPKRRVYWDHLFPSGYMPCGCLLPEPFSFNNIKQSHICTSPITDRNRDSNNNNDNNSGNINISTNSSTKHQLKITSKFELEEEIGNYVNYYQKCGCSQEVWFELACDIIRLPVMNCSTGLQLALTKINDYFITIIENQLVEYSEQININNNNLINGQHFAIHLVILFLNYRIHEEIKIKTLNNEYKTQQQSTIEQLQYSILLEYLKSLLNVNDENEG</sequence>
<protein>
    <submittedName>
        <fullName evidence="2">Uncharacterized protein</fullName>
    </submittedName>
</protein>
<dbReference type="EMBL" id="UZAL01046328">
    <property type="protein sequence ID" value="VDP84139.1"/>
    <property type="molecule type" value="Genomic_DNA"/>
</dbReference>
<proteinExistence type="predicted"/>
<feature type="region of interest" description="Disordered" evidence="1">
    <location>
        <begin position="182"/>
        <end position="203"/>
    </location>
</feature>
<gene>
    <name evidence="2" type="ORF">SMTD_LOCUS21107</name>
</gene>
<reference evidence="2 3" key="1">
    <citation type="submission" date="2018-11" db="EMBL/GenBank/DDBJ databases">
        <authorList>
            <consortium name="Pathogen Informatics"/>
        </authorList>
    </citation>
    <scope>NUCLEOTIDE SEQUENCE [LARGE SCALE GENOMIC DNA]</scope>
    <source>
        <strain>Denwood</strain>
        <strain evidence="3">Zambia</strain>
    </source>
</reference>
<keyword evidence="3" id="KW-1185">Reference proteome</keyword>
<feature type="compositionally biased region" description="Low complexity" evidence="1">
    <location>
        <begin position="188"/>
        <end position="203"/>
    </location>
</feature>
<evidence type="ECO:0000313" key="3">
    <source>
        <dbReference type="Proteomes" id="UP000269396"/>
    </source>
</evidence>
<evidence type="ECO:0000313" key="2">
    <source>
        <dbReference type="EMBL" id="VDP84139.1"/>
    </source>
</evidence>
<organism evidence="2 3">
    <name type="scientific">Schistosoma mattheei</name>
    <dbReference type="NCBI Taxonomy" id="31246"/>
    <lineage>
        <taxon>Eukaryota</taxon>
        <taxon>Metazoa</taxon>
        <taxon>Spiralia</taxon>
        <taxon>Lophotrochozoa</taxon>
        <taxon>Platyhelminthes</taxon>
        <taxon>Trematoda</taxon>
        <taxon>Digenea</taxon>
        <taxon>Strigeidida</taxon>
        <taxon>Schistosomatoidea</taxon>
        <taxon>Schistosomatidae</taxon>
        <taxon>Schistosoma</taxon>
    </lineage>
</organism>
<name>A0A3P8KTW0_9TREM</name>
<evidence type="ECO:0000256" key="1">
    <source>
        <dbReference type="SAM" id="MobiDB-lite"/>
    </source>
</evidence>
<accession>A0A3P8KTW0</accession>
<dbReference type="AlphaFoldDB" id="A0A3P8KTW0"/>
<dbReference type="Proteomes" id="UP000269396">
    <property type="component" value="Unassembled WGS sequence"/>
</dbReference>